<organism evidence="1 2">
    <name type="scientific">Lysobacter koreensis</name>
    <dbReference type="NCBI Taxonomy" id="266122"/>
    <lineage>
        <taxon>Bacteria</taxon>
        <taxon>Pseudomonadati</taxon>
        <taxon>Pseudomonadota</taxon>
        <taxon>Gammaproteobacteria</taxon>
        <taxon>Lysobacterales</taxon>
        <taxon>Lysobacteraceae</taxon>
        <taxon>Lysobacter</taxon>
    </lineage>
</organism>
<accession>A0ABW2YP30</accession>
<keyword evidence="1" id="KW-0560">Oxidoreductase</keyword>
<keyword evidence="1" id="KW-0503">Monooxygenase</keyword>
<dbReference type="EC" id="1.-.-.-" evidence="1"/>
<dbReference type="InterPro" id="IPR011008">
    <property type="entry name" value="Dimeric_a/b-barrel"/>
</dbReference>
<dbReference type="Gene3D" id="3.30.70.100">
    <property type="match status" value="1"/>
</dbReference>
<evidence type="ECO:0000313" key="2">
    <source>
        <dbReference type="Proteomes" id="UP001597090"/>
    </source>
</evidence>
<gene>
    <name evidence="1" type="ORF">ACFQZQ_11855</name>
</gene>
<dbReference type="RefSeq" id="WP_386813007.1">
    <property type="nucleotide sequence ID" value="NZ_JBHTIH010000006.1"/>
</dbReference>
<dbReference type="Proteomes" id="UP001597090">
    <property type="component" value="Unassembled WGS sequence"/>
</dbReference>
<dbReference type="SUPFAM" id="SSF54909">
    <property type="entry name" value="Dimeric alpha+beta barrel"/>
    <property type="match status" value="1"/>
</dbReference>
<reference evidence="2" key="1">
    <citation type="journal article" date="2019" name="Int. J. Syst. Evol. Microbiol.">
        <title>The Global Catalogue of Microorganisms (GCM) 10K type strain sequencing project: providing services to taxonomists for standard genome sequencing and annotation.</title>
        <authorList>
            <consortium name="The Broad Institute Genomics Platform"/>
            <consortium name="The Broad Institute Genome Sequencing Center for Infectious Disease"/>
            <person name="Wu L."/>
            <person name="Ma J."/>
        </authorList>
    </citation>
    <scope>NUCLEOTIDE SEQUENCE [LARGE SCALE GENOMIC DNA]</scope>
    <source>
        <strain evidence="2">CCUG 55491</strain>
    </source>
</reference>
<name>A0ABW2YP30_9GAMM</name>
<evidence type="ECO:0000313" key="1">
    <source>
        <dbReference type="EMBL" id="MFD0739970.1"/>
    </source>
</evidence>
<comment type="caution">
    <text evidence="1">The sequence shown here is derived from an EMBL/GenBank/DDBJ whole genome shotgun (WGS) entry which is preliminary data.</text>
</comment>
<protein>
    <submittedName>
        <fullName evidence="1">Quinol monooxygenase</fullName>
        <ecNumber evidence="1">1.-.-.-</ecNumber>
    </submittedName>
</protein>
<dbReference type="EMBL" id="JBHTIH010000006">
    <property type="protein sequence ID" value="MFD0739970.1"/>
    <property type="molecule type" value="Genomic_DNA"/>
</dbReference>
<keyword evidence="2" id="KW-1185">Reference proteome</keyword>
<dbReference type="GO" id="GO:0004497">
    <property type="term" value="F:monooxygenase activity"/>
    <property type="evidence" value="ECO:0007669"/>
    <property type="project" value="UniProtKB-KW"/>
</dbReference>
<sequence>MSRFALLARPEARPGKEAQVAEFLKGALSLAEAEPGTRTWFALQFGPSSFGIFDSFDHEAERQAHLDGPIAAALLAQAGELLSQPVRIKAITLLASKIPT</sequence>
<proteinExistence type="predicted"/>